<evidence type="ECO:0000256" key="7">
    <source>
        <dbReference type="SAM" id="Phobius"/>
    </source>
</evidence>
<evidence type="ECO:0000256" key="6">
    <source>
        <dbReference type="ARBA" id="ARBA00023136"/>
    </source>
</evidence>
<organism evidence="9 10">
    <name type="scientific">Rubrobacter taiwanensis</name>
    <dbReference type="NCBI Taxonomy" id="185139"/>
    <lineage>
        <taxon>Bacteria</taxon>
        <taxon>Bacillati</taxon>
        <taxon>Actinomycetota</taxon>
        <taxon>Rubrobacteria</taxon>
        <taxon>Rubrobacterales</taxon>
        <taxon>Rubrobacteraceae</taxon>
        <taxon>Rubrobacter</taxon>
    </lineage>
</organism>
<dbReference type="Gene3D" id="1.20.1250.20">
    <property type="entry name" value="MFS general substrate transporter like domains"/>
    <property type="match status" value="1"/>
</dbReference>
<feature type="transmembrane region" description="Helical" evidence="7">
    <location>
        <begin position="302"/>
        <end position="321"/>
    </location>
</feature>
<keyword evidence="2" id="KW-0813">Transport</keyword>
<feature type="transmembrane region" description="Helical" evidence="7">
    <location>
        <begin position="117"/>
        <end position="137"/>
    </location>
</feature>
<reference evidence="9 10" key="1">
    <citation type="submission" date="2019-03" db="EMBL/GenBank/DDBJ databases">
        <title>Whole genome sequence of a novel Rubrobacter taiwanensis strain, isolated from Yellowstone National Park.</title>
        <authorList>
            <person name="Freed S."/>
            <person name="Ramaley R.F."/>
            <person name="Kyndt J.A."/>
        </authorList>
    </citation>
    <scope>NUCLEOTIDE SEQUENCE [LARGE SCALE GENOMIC DNA]</scope>
    <source>
        <strain evidence="9 10">Yellowstone</strain>
    </source>
</reference>
<accession>A0A4R1BQ89</accession>
<dbReference type="PANTHER" id="PTHR23513:SF6">
    <property type="entry name" value="MAJOR FACILITATOR SUPERFAMILY ASSOCIATED DOMAIN-CONTAINING PROTEIN"/>
    <property type="match status" value="1"/>
</dbReference>
<feature type="transmembrane region" description="Helical" evidence="7">
    <location>
        <begin position="373"/>
        <end position="389"/>
    </location>
</feature>
<evidence type="ECO:0000256" key="5">
    <source>
        <dbReference type="ARBA" id="ARBA00022989"/>
    </source>
</evidence>
<feature type="transmembrane region" description="Helical" evidence="7">
    <location>
        <begin position="57"/>
        <end position="78"/>
    </location>
</feature>
<dbReference type="Proteomes" id="UP000295244">
    <property type="component" value="Unassembled WGS sequence"/>
</dbReference>
<proteinExistence type="predicted"/>
<dbReference type="Pfam" id="PF05977">
    <property type="entry name" value="MFS_3"/>
    <property type="match status" value="1"/>
</dbReference>
<feature type="transmembrane region" description="Helical" evidence="7">
    <location>
        <begin position="266"/>
        <end position="290"/>
    </location>
</feature>
<dbReference type="AlphaFoldDB" id="A0A4R1BQ89"/>
<dbReference type="InterPro" id="IPR010290">
    <property type="entry name" value="TM_effector"/>
</dbReference>
<comment type="caution">
    <text evidence="9">The sequence shown here is derived from an EMBL/GenBank/DDBJ whole genome shotgun (WGS) entry which is preliminary data.</text>
</comment>
<dbReference type="PANTHER" id="PTHR23513">
    <property type="entry name" value="INTEGRAL MEMBRANE EFFLUX PROTEIN-RELATED"/>
    <property type="match status" value="1"/>
</dbReference>
<dbReference type="PROSITE" id="PS50850">
    <property type="entry name" value="MFS"/>
    <property type="match status" value="1"/>
</dbReference>
<evidence type="ECO:0000313" key="10">
    <source>
        <dbReference type="Proteomes" id="UP000295244"/>
    </source>
</evidence>
<dbReference type="InterPro" id="IPR036259">
    <property type="entry name" value="MFS_trans_sf"/>
</dbReference>
<name>A0A4R1BQ89_9ACTN</name>
<protein>
    <submittedName>
        <fullName evidence="9">MFS transporter</fullName>
    </submittedName>
</protein>
<evidence type="ECO:0000259" key="8">
    <source>
        <dbReference type="PROSITE" id="PS50850"/>
    </source>
</evidence>
<feature type="domain" description="Major facilitator superfamily (MFS) profile" evidence="8">
    <location>
        <begin position="228"/>
        <end position="428"/>
    </location>
</feature>
<evidence type="ECO:0000256" key="1">
    <source>
        <dbReference type="ARBA" id="ARBA00004651"/>
    </source>
</evidence>
<feature type="transmembrane region" description="Helical" evidence="7">
    <location>
        <begin position="327"/>
        <end position="352"/>
    </location>
</feature>
<keyword evidence="10" id="KW-1185">Reference proteome</keyword>
<keyword evidence="4 7" id="KW-0812">Transmembrane</keyword>
<feature type="transmembrane region" description="Helical" evidence="7">
    <location>
        <begin position="395"/>
        <end position="415"/>
    </location>
</feature>
<dbReference type="GO" id="GO:0005886">
    <property type="term" value="C:plasma membrane"/>
    <property type="evidence" value="ECO:0007669"/>
    <property type="project" value="UniProtKB-SubCell"/>
</dbReference>
<keyword evidence="3" id="KW-1003">Cell membrane</keyword>
<keyword evidence="5 7" id="KW-1133">Transmembrane helix</keyword>
<feature type="transmembrane region" description="Helical" evidence="7">
    <location>
        <begin position="32"/>
        <end position="51"/>
    </location>
</feature>
<feature type="transmembrane region" description="Helical" evidence="7">
    <location>
        <begin position="90"/>
        <end position="111"/>
    </location>
</feature>
<dbReference type="SUPFAM" id="SSF103473">
    <property type="entry name" value="MFS general substrate transporter"/>
    <property type="match status" value="1"/>
</dbReference>
<gene>
    <name evidence="9" type="ORF">E0L93_02490</name>
</gene>
<sequence length="428" mass="45561">MNRLRFLQALSPPESGDSEEKRDFLKLWAGQSIWMLGMQVSLLAIPLTAVITLDASAAQMGLLAAVQQAPWLVVGLFAGAWVDRLRRRPVMIVTALGSALLLSSIPAAALLGFLSLWQLYVVGFLTGTLLVFFYVAYQSYLPSLVPRGWLPAANSRLEASRSLAQIAGPSAGGVLVQLLTAPIAVAFQAVSMVVSAALFGAIRREEPPPESTPERRKIWKDVMEGMNFVVRAPIQRTIAGSGIVITLFWAIQDAIFVLYVTREVSISPALLGIILGAGAIGGLLGAALAAKAARRYGEGRTLLWAYILDSISYLLIPLAGVLPGPEIVAAAVLLFSKFIFGVGAITYGVNGISLIQAITPSRLLGRVHATRRFFIQGSMPVGALLGGFLGEAVGLAPTILVAALGSFMGVLWVAFSPLKDARVEDQDR</sequence>
<dbReference type="InterPro" id="IPR020846">
    <property type="entry name" value="MFS_dom"/>
</dbReference>
<evidence type="ECO:0000313" key="9">
    <source>
        <dbReference type="EMBL" id="TCJ19844.1"/>
    </source>
</evidence>
<evidence type="ECO:0000256" key="3">
    <source>
        <dbReference type="ARBA" id="ARBA00022475"/>
    </source>
</evidence>
<dbReference type="OrthoDB" id="9815525at2"/>
<dbReference type="CDD" id="cd06173">
    <property type="entry name" value="MFS_MefA_like"/>
    <property type="match status" value="1"/>
</dbReference>
<comment type="subcellular location">
    <subcellularLocation>
        <location evidence="1">Cell membrane</location>
        <topology evidence="1">Multi-pass membrane protein</topology>
    </subcellularLocation>
</comment>
<dbReference type="RefSeq" id="WP_132688024.1">
    <property type="nucleotide sequence ID" value="NZ_SKBU01000006.1"/>
</dbReference>
<dbReference type="EMBL" id="SKBU01000006">
    <property type="protein sequence ID" value="TCJ19844.1"/>
    <property type="molecule type" value="Genomic_DNA"/>
</dbReference>
<evidence type="ECO:0000256" key="2">
    <source>
        <dbReference type="ARBA" id="ARBA00022448"/>
    </source>
</evidence>
<evidence type="ECO:0000256" key="4">
    <source>
        <dbReference type="ARBA" id="ARBA00022692"/>
    </source>
</evidence>
<feature type="transmembrane region" description="Helical" evidence="7">
    <location>
        <begin position="238"/>
        <end position="260"/>
    </location>
</feature>
<dbReference type="GO" id="GO:0022857">
    <property type="term" value="F:transmembrane transporter activity"/>
    <property type="evidence" value="ECO:0007669"/>
    <property type="project" value="InterPro"/>
</dbReference>
<keyword evidence="6 7" id="KW-0472">Membrane</keyword>